<organism evidence="3 4">
    <name type="scientific">Nitrosospira multiformis</name>
    <dbReference type="NCBI Taxonomy" id="1231"/>
    <lineage>
        <taxon>Bacteria</taxon>
        <taxon>Pseudomonadati</taxon>
        <taxon>Pseudomonadota</taxon>
        <taxon>Betaproteobacteria</taxon>
        <taxon>Nitrosomonadales</taxon>
        <taxon>Nitrosomonadaceae</taxon>
        <taxon>Nitrosospira</taxon>
    </lineage>
</organism>
<protein>
    <submittedName>
        <fullName evidence="3">EF hand domain-containing protein</fullName>
    </submittedName>
</protein>
<feature type="signal peptide" evidence="2">
    <location>
        <begin position="1"/>
        <end position="31"/>
    </location>
</feature>
<gene>
    <name evidence="3" type="ORF">C8R21_11173</name>
</gene>
<dbReference type="InterPro" id="IPR011992">
    <property type="entry name" value="EF-hand-dom_pair"/>
</dbReference>
<dbReference type="Gene3D" id="1.10.238.10">
    <property type="entry name" value="EF-hand"/>
    <property type="match status" value="1"/>
</dbReference>
<keyword evidence="2" id="KW-0732">Signal</keyword>
<evidence type="ECO:0000256" key="1">
    <source>
        <dbReference type="SAM" id="MobiDB-lite"/>
    </source>
</evidence>
<evidence type="ECO:0000256" key="2">
    <source>
        <dbReference type="SAM" id="SignalP"/>
    </source>
</evidence>
<feature type="compositionally biased region" description="Basic residues" evidence="1">
    <location>
        <begin position="152"/>
        <end position="162"/>
    </location>
</feature>
<comment type="caution">
    <text evidence="3">The sequence shown here is derived from an EMBL/GenBank/DDBJ whole genome shotgun (WGS) entry which is preliminary data.</text>
</comment>
<feature type="chain" id="PRO_5043635472" evidence="2">
    <location>
        <begin position="32"/>
        <end position="210"/>
    </location>
</feature>
<dbReference type="EMBL" id="QAOK01000011">
    <property type="protein sequence ID" value="PTQ81197.1"/>
    <property type="molecule type" value="Genomic_DNA"/>
</dbReference>
<dbReference type="PROSITE" id="PS50222">
    <property type="entry name" value="EF_HAND_2"/>
    <property type="match status" value="1"/>
</dbReference>
<evidence type="ECO:0000313" key="3">
    <source>
        <dbReference type="EMBL" id="PTQ81197.1"/>
    </source>
</evidence>
<feature type="region of interest" description="Disordered" evidence="1">
    <location>
        <begin position="148"/>
        <end position="210"/>
    </location>
</feature>
<dbReference type="InterPro" id="IPR002048">
    <property type="entry name" value="EF_hand_dom"/>
</dbReference>
<proteinExistence type="predicted"/>
<dbReference type="AlphaFoldDB" id="A0A2T5IBI8"/>
<accession>A0A2T5IBI8</accession>
<evidence type="ECO:0000313" key="4">
    <source>
        <dbReference type="Proteomes" id="UP000244152"/>
    </source>
</evidence>
<name>A0A2T5IBI8_9PROT</name>
<dbReference type="GO" id="GO:0005509">
    <property type="term" value="F:calcium ion binding"/>
    <property type="evidence" value="ECO:0007669"/>
    <property type="project" value="InterPro"/>
</dbReference>
<sequence>MNNMPSKKSIISLALGSAFAATLGTASVASAADNPFAVQSLQKGFMVVGQNDDKGGYGATGEYGDRKDGYGDTGGYGDRKDGYGATGGYGDKKDAYGGDKKYGEGRCGMSMADTDNDGRVSREEHARHAEMMFNKMDANKDGYIDKDEASAMRKKYRGHGHGSRSDDQYRGSGDQYRGDRDGGVDVHRYREYGAGETVPRDLPHMRPMGE</sequence>
<dbReference type="Pfam" id="PF13202">
    <property type="entry name" value="EF-hand_5"/>
    <property type="match status" value="2"/>
</dbReference>
<dbReference type="SUPFAM" id="SSF47473">
    <property type="entry name" value="EF-hand"/>
    <property type="match status" value="1"/>
</dbReference>
<reference evidence="3 4" key="1">
    <citation type="submission" date="2018-04" db="EMBL/GenBank/DDBJ databases">
        <title>Active sludge and wastewater microbial communities from Klosterneuburg, Austria.</title>
        <authorList>
            <person name="Wagner M."/>
        </authorList>
    </citation>
    <scope>NUCLEOTIDE SEQUENCE [LARGE SCALE GENOMIC DNA]</scope>
    <source>
        <strain evidence="3 4">Nl12</strain>
    </source>
</reference>
<dbReference type="RefSeq" id="WP_258192308.1">
    <property type="nucleotide sequence ID" value="NZ_QAOK01000011.1"/>
</dbReference>
<feature type="compositionally biased region" description="Basic and acidic residues" evidence="1">
    <location>
        <begin position="176"/>
        <end position="210"/>
    </location>
</feature>
<dbReference type="Proteomes" id="UP000244152">
    <property type="component" value="Unassembled WGS sequence"/>
</dbReference>